<feature type="domain" description="Inhibitor I9" evidence="2">
    <location>
        <begin position="5"/>
        <end position="69"/>
    </location>
</feature>
<proteinExistence type="inferred from homology"/>
<keyword evidence="4" id="KW-1185">Reference proteome</keyword>
<dbReference type="EMBL" id="JAVHJM010000006">
    <property type="protein sequence ID" value="KAK6512885.1"/>
    <property type="molecule type" value="Genomic_DNA"/>
</dbReference>
<dbReference type="Pfam" id="PF05922">
    <property type="entry name" value="Inhibitor_I9"/>
    <property type="match status" value="1"/>
</dbReference>
<dbReference type="SUPFAM" id="SSF54897">
    <property type="entry name" value="Protease propeptides/inhibitors"/>
    <property type="match status" value="1"/>
</dbReference>
<comment type="similarity">
    <text evidence="1">Belongs to the protease inhibitor I9 family.</text>
</comment>
<accession>A0AAN8N864</accession>
<dbReference type="GO" id="GO:0042144">
    <property type="term" value="P:vacuole fusion, non-autophagic"/>
    <property type="evidence" value="ECO:0007669"/>
    <property type="project" value="TreeGrafter"/>
</dbReference>
<dbReference type="Gene3D" id="3.30.70.80">
    <property type="entry name" value="Peptidase S8 propeptide/proteinase inhibitor I9"/>
    <property type="match status" value="1"/>
</dbReference>
<dbReference type="Proteomes" id="UP001307849">
    <property type="component" value="Unassembled WGS sequence"/>
</dbReference>
<dbReference type="InterPro" id="IPR052471">
    <property type="entry name" value="PBI_I9"/>
</dbReference>
<name>A0AAN8N864_9PEZI</name>
<dbReference type="GO" id="GO:0004866">
    <property type="term" value="F:endopeptidase inhibitor activity"/>
    <property type="evidence" value="ECO:0007669"/>
    <property type="project" value="TreeGrafter"/>
</dbReference>
<dbReference type="InterPro" id="IPR010259">
    <property type="entry name" value="S8pro/Inhibitor_I9"/>
</dbReference>
<gene>
    <name evidence="3" type="ORF">TWF506_009048</name>
</gene>
<organism evidence="3 4">
    <name type="scientific">Arthrobotrys conoides</name>
    <dbReference type="NCBI Taxonomy" id="74498"/>
    <lineage>
        <taxon>Eukaryota</taxon>
        <taxon>Fungi</taxon>
        <taxon>Dikarya</taxon>
        <taxon>Ascomycota</taxon>
        <taxon>Pezizomycotina</taxon>
        <taxon>Orbiliomycetes</taxon>
        <taxon>Orbiliales</taxon>
        <taxon>Orbiliaceae</taxon>
        <taxon>Arthrobotrys</taxon>
    </lineage>
</organism>
<protein>
    <recommendedName>
        <fullName evidence="2">Inhibitor I9 domain-containing protein</fullName>
    </recommendedName>
</protein>
<evidence type="ECO:0000313" key="3">
    <source>
        <dbReference type="EMBL" id="KAK6512885.1"/>
    </source>
</evidence>
<evidence type="ECO:0000256" key="1">
    <source>
        <dbReference type="ARBA" id="ARBA00038069"/>
    </source>
</evidence>
<evidence type="ECO:0000313" key="4">
    <source>
        <dbReference type="Proteomes" id="UP001307849"/>
    </source>
</evidence>
<evidence type="ECO:0000259" key="2">
    <source>
        <dbReference type="Pfam" id="PF05922"/>
    </source>
</evidence>
<comment type="caution">
    <text evidence="3">The sequence shown here is derived from an EMBL/GenBank/DDBJ whole genome shotgun (WGS) entry which is preliminary data.</text>
</comment>
<reference evidence="3 4" key="1">
    <citation type="submission" date="2019-10" db="EMBL/GenBank/DDBJ databases">
        <authorList>
            <person name="Palmer J.M."/>
        </authorList>
    </citation>
    <scope>NUCLEOTIDE SEQUENCE [LARGE SCALE GENOMIC DNA]</scope>
    <source>
        <strain evidence="3 4">TWF506</strain>
    </source>
</reference>
<dbReference type="AlphaFoldDB" id="A0AAN8N864"/>
<dbReference type="InterPro" id="IPR037045">
    <property type="entry name" value="S8pro/Inhibitor_I9_sf"/>
</dbReference>
<sequence>MSTTYIITVKEGENKQEVIDHITDLGGKVTHNYSLIHAFAAEIPDDHVSTFGEHPLIQTVEKDQEVRTQ</sequence>
<dbReference type="PANTHER" id="PTHR28288:SF2">
    <property type="entry name" value="PROTEASE B INHIBITOR 2"/>
    <property type="match status" value="1"/>
</dbReference>
<dbReference type="PANTHER" id="PTHR28288">
    <property type="entry name" value="PROTEASE B INHIBITOR 2"/>
    <property type="match status" value="1"/>
</dbReference>